<evidence type="ECO:0000313" key="3">
    <source>
        <dbReference type="Proteomes" id="UP000789508"/>
    </source>
</evidence>
<sequence length="71" mass="7838">SQSEGTNVPDEDFWPYDPDCFSDGDPQSKDAIASVDSSSNNEDENGVAQLLTENIFDNSEDERIFNEAFDG</sequence>
<protein>
    <submittedName>
        <fullName evidence="2">1382_t:CDS:1</fullName>
    </submittedName>
</protein>
<accession>A0A9N9GI45</accession>
<organism evidence="2 3">
    <name type="scientific">Ambispora leptoticha</name>
    <dbReference type="NCBI Taxonomy" id="144679"/>
    <lineage>
        <taxon>Eukaryota</taxon>
        <taxon>Fungi</taxon>
        <taxon>Fungi incertae sedis</taxon>
        <taxon>Mucoromycota</taxon>
        <taxon>Glomeromycotina</taxon>
        <taxon>Glomeromycetes</taxon>
        <taxon>Archaeosporales</taxon>
        <taxon>Ambisporaceae</taxon>
        <taxon>Ambispora</taxon>
    </lineage>
</organism>
<feature type="non-terminal residue" evidence="2">
    <location>
        <position position="71"/>
    </location>
</feature>
<evidence type="ECO:0000256" key="1">
    <source>
        <dbReference type="SAM" id="MobiDB-lite"/>
    </source>
</evidence>
<proteinExistence type="predicted"/>
<name>A0A9N9GI45_9GLOM</name>
<reference evidence="2" key="1">
    <citation type="submission" date="2021-06" db="EMBL/GenBank/DDBJ databases">
        <authorList>
            <person name="Kallberg Y."/>
            <person name="Tangrot J."/>
            <person name="Rosling A."/>
        </authorList>
    </citation>
    <scope>NUCLEOTIDE SEQUENCE</scope>
    <source>
        <strain evidence="2">FL130A</strain>
    </source>
</reference>
<evidence type="ECO:0000313" key="2">
    <source>
        <dbReference type="EMBL" id="CAG8603912.1"/>
    </source>
</evidence>
<feature type="region of interest" description="Disordered" evidence="1">
    <location>
        <begin position="1"/>
        <end position="44"/>
    </location>
</feature>
<gene>
    <name evidence="2" type="ORF">ALEPTO_LOCUS8264</name>
</gene>
<dbReference type="AlphaFoldDB" id="A0A9N9GI45"/>
<dbReference type="OrthoDB" id="10519675at2759"/>
<keyword evidence="3" id="KW-1185">Reference proteome</keyword>
<dbReference type="EMBL" id="CAJVPS010004459">
    <property type="protein sequence ID" value="CAG8603912.1"/>
    <property type="molecule type" value="Genomic_DNA"/>
</dbReference>
<dbReference type="Proteomes" id="UP000789508">
    <property type="component" value="Unassembled WGS sequence"/>
</dbReference>
<comment type="caution">
    <text evidence="2">The sequence shown here is derived from an EMBL/GenBank/DDBJ whole genome shotgun (WGS) entry which is preliminary data.</text>
</comment>